<dbReference type="Proteomes" id="UP000027850">
    <property type="component" value="Unassembled WGS sequence"/>
</dbReference>
<gene>
    <name evidence="1" type="ORF">M091_0419</name>
</gene>
<protein>
    <submittedName>
        <fullName evidence="1">Uncharacterized protein</fullName>
    </submittedName>
</protein>
<sequence length="49" mass="5935">MEQETAIVLVLVRRFQHVARTNHRQGFVNVVFIPYESKEFFHKKYLLTN</sequence>
<evidence type="ECO:0000313" key="1">
    <source>
        <dbReference type="EMBL" id="KDS37171.1"/>
    </source>
</evidence>
<dbReference type="AlphaFoldDB" id="A0AB34L783"/>
<name>A0AB34L783_PARDI</name>
<comment type="caution">
    <text evidence="1">The sequence shown here is derived from an EMBL/GenBank/DDBJ whole genome shotgun (WGS) entry which is preliminary data.</text>
</comment>
<organism evidence="1 2">
    <name type="scientific">Parabacteroides distasonis str. 3776 D15 i</name>
    <dbReference type="NCBI Taxonomy" id="1339342"/>
    <lineage>
        <taxon>Bacteria</taxon>
        <taxon>Pseudomonadati</taxon>
        <taxon>Bacteroidota</taxon>
        <taxon>Bacteroidia</taxon>
        <taxon>Bacteroidales</taxon>
        <taxon>Tannerellaceae</taxon>
        <taxon>Parabacteroides</taxon>
    </lineage>
</organism>
<dbReference type="EMBL" id="JNHK01000088">
    <property type="protein sequence ID" value="KDS37171.1"/>
    <property type="molecule type" value="Genomic_DNA"/>
</dbReference>
<accession>A0AB34L783</accession>
<evidence type="ECO:0000313" key="2">
    <source>
        <dbReference type="Proteomes" id="UP000027850"/>
    </source>
</evidence>
<reference evidence="1 2" key="1">
    <citation type="submission" date="2014-04" db="EMBL/GenBank/DDBJ databases">
        <authorList>
            <person name="Sears C."/>
            <person name="Carroll K."/>
            <person name="Sack B.R."/>
            <person name="Qadri F."/>
            <person name="Myers L.L."/>
            <person name="Chung G.-T."/>
            <person name="Escheverria P."/>
            <person name="Fraser C.M."/>
            <person name="Sadzewicz L."/>
            <person name="Shefchek K.A."/>
            <person name="Tallon L."/>
            <person name="Das S.P."/>
            <person name="Daugherty S."/>
            <person name="Mongodin E.F."/>
        </authorList>
    </citation>
    <scope>NUCLEOTIDE SEQUENCE [LARGE SCALE GENOMIC DNA]</scope>
    <source>
        <strain evidence="1 2">3776 D15 i</strain>
    </source>
</reference>
<proteinExistence type="predicted"/>